<dbReference type="RefSeq" id="WP_290358701.1">
    <property type="nucleotide sequence ID" value="NZ_JAUHHC010000002.1"/>
</dbReference>
<dbReference type="Gene3D" id="1.10.238.160">
    <property type="match status" value="1"/>
</dbReference>
<evidence type="ECO:0000313" key="1">
    <source>
        <dbReference type="EMBL" id="MDN3920401.1"/>
    </source>
</evidence>
<dbReference type="InterPro" id="IPR009061">
    <property type="entry name" value="DNA-bd_dom_put_sf"/>
</dbReference>
<dbReference type="PANTHER" id="PTHR36154">
    <property type="entry name" value="DNA-BINDING TRANSCRIPTIONAL ACTIVATOR ALPA"/>
    <property type="match status" value="1"/>
</dbReference>
<sequence>MQPNPLEAARGNDRNPQPLHAVQLSDALLRIQTVAQATGLSDATIYRKLAAGEFPEPVRLGKRCTRWKAADVRTWIQSQGGC</sequence>
<proteinExistence type="predicted"/>
<dbReference type="InterPro" id="IPR010260">
    <property type="entry name" value="AlpA"/>
</dbReference>
<organism evidence="1 2">
    <name type="scientific">Roseateles violae</name>
    <dbReference type="NCBI Taxonomy" id="3058042"/>
    <lineage>
        <taxon>Bacteria</taxon>
        <taxon>Pseudomonadati</taxon>
        <taxon>Pseudomonadota</taxon>
        <taxon>Betaproteobacteria</taxon>
        <taxon>Burkholderiales</taxon>
        <taxon>Sphaerotilaceae</taxon>
        <taxon>Roseateles</taxon>
    </lineage>
</organism>
<gene>
    <name evidence="1" type="ORF">QWJ38_08950</name>
</gene>
<accession>A0ABT8DW57</accession>
<dbReference type="SUPFAM" id="SSF46955">
    <property type="entry name" value="Putative DNA-binding domain"/>
    <property type="match status" value="1"/>
</dbReference>
<comment type="caution">
    <text evidence="1">The sequence shown here is derived from an EMBL/GenBank/DDBJ whole genome shotgun (WGS) entry which is preliminary data.</text>
</comment>
<dbReference type="Pfam" id="PF05930">
    <property type="entry name" value="Phage_AlpA"/>
    <property type="match status" value="1"/>
</dbReference>
<reference evidence="1 2" key="1">
    <citation type="submission" date="2023-06" db="EMBL/GenBank/DDBJ databases">
        <title>Pelomonas sp. PFR6 16S ribosomal RNA gene Genome sequencing and assembly.</title>
        <authorList>
            <person name="Woo H."/>
        </authorList>
    </citation>
    <scope>NUCLEOTIDE SEQUENCE [LARGE SCALE GENOMIC DNA]</scope>
    <source>
        <strain evidence="1 2">PFR6</strain>
    </source>
</reference>
<name>A0ABT8DW57_9BURK</name>
<dbReference type="Proteomes" id="UP001228044">
    <property type="component" value="Unassembled WGS sequence"/>
</dbReference>
<dbReference type="EMBL" id="JAUHHC010000002">
    <property type="protein sequence ID" value="MDN3920401.1"/>
    <property type="molecule type" value="Genomic_DNA"/>
</dbReference>
<keyword evidence="2" id="KW-1185">Reference proteome</keyword>
<protein>
    <submittedName>
        <fullName evidence="1">AlpA family phage regulatory protein</fullName>
    </submittedName>
</protein>
<dbReference type="PANTHER" id="PTHR36154:SF1">
    <property type="entry name" value="DNA-BINDING TRANSCRIPTIONAL ACTIVATOR ALPA"/>
    <property type="match status" value="1"/>
</dbReference>
<evidence type="ECO:0000313" key="2">
    <source>
        <dbReference type="Proteomes" id="UP001228044"/>
    </source>
</evidence>
<dbReference type="InterPro" id="IPR052931">
    <property type="entry name" value="Prophage_regulatory_activator"/>
</dbReference>